<evidence type="ECO:0000256" key="1">
    <source>
        <dbReference type="SAM" id="MobiDB-lite"/>
    </source>
</evidence>
<feature type="region of interest" description="Disordered" evidence="1">
    <location>
        <begin position="1"/>
        <end position="21"/>
    </location>
</feature>
<keyword evidence="3" id="KW-1185">Reference proteome</keyword>
<comment type="caution">
    <text evidence="2">The sequence shown here is derived from an EMBL/GenBank/DDBJ whole genome shotgun (WGS) entry which is preliminary data.</text>
</comment>
<evidence type="ECO:0000313" key="2">
    <source>
        <dbReference type="EMBL" id="GAA3671947.1"/>
    </source>
</evidence>
<name>A0ABP7BZR7_9MICC</name>
<evidence type="ECO:0000313" key="3">
    <source>
        <dbReference type="Proteomes" id="UP001500752"/>
    </source>
</evidence>
<gene>
    <name evidence="2" type="ORF">GCM10023081_07840</name>
</gene>
<accession>A0ABP7BZR7</accession>
<organism evidence="2 3">
    <name type="scientific">Arthrobacter ginkgonis</name>
    <dbReference type="NCBI Taxonomy" id="1630594"/>
    <lineage>
        <taxon>Bacteria</taxon>
        <taxon>Bacillati</taxon>
        <taxon>Actinomycetota</taxon>
        <taxon>Actinomycetes</taxon>
        <taxon>Micrococcales</taxon>
        <taxon>Micrococcaceae</taxon>
        <taxon>Arthrobacter</taxon>
    </lineage>
</organism>
<dbReference type="EMBL" id="BAABEO010000008">
    <property type="protein sequence ID" value="GAA3671947.1"/>
    <property type="molecule type" value="Genomic_DNA"/>
</dbReference>
<sequence>MATERVGLPQALGGRKGPAQPAVGGAGVLLVHLLQRRTPIRRSAVRRPADARLRAAAGGLVLVFAKVFHPTMLGPHRKDPTARAQTPGANRWDAVALSCDPW</sequence>
<proteinExistence type="predicted"/>
<dbReference type="Proteomes" id="UP001500752">
    <property type="component" value="Unassembled WGS sequence"/>
</dbReference>
<protein>
    <submittedName>
        <fullName evidence="2">Uncharacterized protein</fullName>
    </submittedName>
</protein>
<reference evidence="3" key="1">
    <citation type="journal article" date="2019" name="Int. J. Syst. Evol. Microbiol.">
        <title>The Global Catalogue of Microorganisms (GCM) 10K type strain sequencing project: providing services to taxonomists for standard genome sequencing and annotation.</title>
        <authorList>
            <consortium name="The Broad Institute Genomics Platform"/>
            <consortium name="The Broad Institute Genome Sequencing Center for Infectious Disease"/>
            <person name="Wu L."/>
            <person name="Ma J."/>
        </authorList>
    </citation>
    <scope>NUCLEOTIDE SEQUENCE [LARGE SCALE GENOMIC DNA]</scope>
    <source>
        <strain evidence="3">JCM 30742</strain>
    </source>
</reference>